<organism evidence="1 2">
    <name type="scientific">Echinicola rosea</name>
    <dbReference type="NCBI Taxonomy" id="1807691"/>
    <lineage>
        <taxon>Bacteria</taxon>
        <taxon>Pseudomonadati</taxon>
        <taxon>Bacteroidota</taxon>
        <taxon>Cytophagia</taxon>
        <taxon>Cytophagales</taxon>
        <taxon>Cyclobacteriaceae</taxon>
        <taxon>Echinicola</taxon>
    </lineage>
</organism>
<proteinExistence type="predicted"/>
<dbReference type="Proteomes" id="UP000647339">
    <property type="component" value="Unassembled WGS sequence"/>
</dbReference>
<dbReference type="EMBL" id="BMIU01000020">
    <property type="protein sequence ID" value="GGF43378.1"/>
    <property type="molecule type" value="Genomic_DNA"/>
</dbReference>
<comment type="caution">
    <text evidence="1">The sequence shown here is derived from an EMBL/GenBank/DDBJ whole genome shotgun (WGS) entry which is preliminary data.</text>
</comment>
<keyword evidence="2" id="KW-1185">Reference proteome</keyword>
<sequence length="66" mass="7691">MDFIGECICQINNGLCVEVNLEKTKISSNSHWVELAVRGSNSFLEEMEMIDYLYQLYVREEITEVI</sequence>
<evidence type="ECO:0000313" key="2">
    <source>
        <dbReference type="Proteomes" id="UP000647339"/>
    </source>
</evidence>
<evidence type="ECO:0000313" key="1">
    <source>
        <dbReference type="EMBL" id="GGF43378.1"/>
    </source>
</evidence>
<reference evidence="2" key="1">
    <citation type="journal article" date="2019" name="Int. J. Syst. Evol. Microbiol.">
        <title>The Global Catalogue of Microorganisms (GCM) 10K type strain sequencing project: providing services to taxonomists for standard genome sequencing and annotation.</title>
        <authorList>
            <consortium name="The Broad Institute Genomics Platform"/>
            <consortium name="The Broad Institute Genome Sequencing Center for Infectious Disease"/>
            <person name="Wu L."/>
            <person name="Ma J."/>
        </authorList>
    </citation>
    <scope>NUCLEOTIDE SEQUENCE [LARGE SCALE GENOMIC DNA]</scope>
    <source>
        <strain evidence="2">CGMCC 1.15407</strain>
    </source>
</reference>
<accession>A0ABQ1V885</accession>
<protein>
    <submittedName>
        <fullName evidence="1">Uncharacterized protein</fullName>
    </submittedName>
</protein>
<name>A0ABQ1V885_9BACT</name>
<gene>
    <name evidence="1" type="ORF">GCM10011339_34850</name>
</gene>